<dbReference type="EMBL" id="CP014135">
    <property type="protein sequence ID" value="AMB85583.1"/>
    <property type="molecule type" value="Genomic_DNA"/>
</dbReference>
<evidence type="ECO:0000313" key="1">
    <source>
        <dbReference type="EMBL" id="AMB85583.1"/>
    </source>
</evidence>
<reference evidence="1 2" key="1">
    <citation type="submission" date="2016-01" db="EMBL/GenBank/DDBJ databases">
        <authorList>
            <person name="McClelland M."/>
            <person name="Jain A."/>
            <person name="Saraogi P."/>
            <person name="Mendelson R."/>
            <person name="Westerman R."/>
            <person name="SanMiguel P."/>
            <person name="Csonka L."/>
        </authorList>
    </citation>
    <scope>NUCLEOTIDE SEQUENCE [LARGE SCALE GENOMIC DNA]</scope>
    <source>
        <strain evidence="1 2">NCPPB 2472</strain>
    </source>
</reference>
<sequence length="86" mass="9460">MGCREVEGAVEHCDDGVGDFYSVYLHFDPEWQDDPIGLHGVTCIADCPTFREALDFAEEQAARWLFSIKPGSSANRRVSRAAGAPD</sequence>
<dbReference type="Proteomes" id="UP000063229">
    <property type="component" value="Chromosome"/>
</dbReference>
<dbReference type="KEGG" id="pagb:AWM79_09850"/>
<gene>
    <name evidence="1" type="ORF">AWM79_09850</name>
</gene>
<dbReference type="STRING" id="46677.AWM79_09850"/>
<keyword evidence="2" id="KW-1185">Reference proteome</keyword>
<organism evidence="1 2">
    <name type="scientific">Pseudomonas agarici</name>
    <dbReference type="NCBI Taxonomy" id="46677"/>
    <lineage>
        <taxon>Bacteria</taxon>
        <taxon>Pseudomonadati</taxon>
        <taxon>Pseudomonadota</taxon>
        <taxon>Gammaproteobacteria</taxon>
        <taxon>Pseudomonadales</taxon>
        <taxon>Pseudomonadaceae</taxon>
        <taxon>Pseudomonas</taxon>
    </lineage>
</organism>
<dbReference type="AlphaFoldDB" id="A0A0X1T0J1"/>
<name>A0A0X1T0J1_PSEAA</name>
<accession>A0A0X1T0J1</accession>
<proteinExistence type="predicted"/>
<protein>
    <submittedName>
        <fullName evidence="1">Uncharacterized protein</fullName>
    </submittedName>
</protein>
<evidence type="ECO:0000313" key="2">
    <source>
        <dbReference type="Proteomes" id="UP000063229"/>
    </source>
</evidence>